<proteinExistence type="inferred from homology"/>
<dbReference type="Gene3D" id="3.40.50.150">
    <property type="entry name" value="Vaccinia Virus protein VP39"/>
    <property type="match status" value="1"/>
</dbReference>
<dbReference type="GO" id="GO:0008168">
    <property type="term" value="F:methyltransferase activity"/>
    <property type="evidence" value="ECO:0007669"/>
    <property type="project" value="UniProtKB-KW"/>
</dbReference>
<keyword evidence="8" id="KW-1185">Reference proteome</keyword>
<comment type="caution">
    <text evidence="7">The sequence shown here is derived from an EMBL/GenBank/DDBJ whole genome shotgun (WGS) entry which is preliminary data.</text>
</comment>
<organism evidence="7 8">
    <name type="scientific">Prauserella cavernicola</name>
    <dbReference type="NCBI Taxonomy" id="2800127"/>
    <lineage>
        <taxon>Bacteria</taxon>
        <taxon>Bacillati</taxon>
        <taxon>Actinomycetota</taxon>
        <taxon>Actinomycetes</taxon>
        <taxon>Pseudonocardiales</taxon>
        <taxon>Pseudonocardiaceae</taxon>
        <taxon>Prauserella</taxon>
    </lineage>
</organism>
<dbReference type="InterPro" id="IPR029063">
    <property type="entry name" value="SAM-dependent_MTases_sf"/>
</dbReference>
<evidence type="ECO:0000313" key="8">
    <source>
        <dbReference type="Proteomes" id="UP000635245"/>
    </source>
</evidence>
<comment type="similarity">
    <text evidence="1">Belongs to the CFA/CMAS family.</text>
</comment>
<dbReference type="CDD" id="cd02440">
    <property type="entry name" value="AdoMet_MTases"/>
    <property type="match status" value="1"/>
</dbReference>
<dbReference type="PIRSF" id="PIRSF003085">
    <property type="entry name" value="CMAS"/>
    <property type="match status" value="1"/>
</dbReference>
<evidence type="ECO:0000256" key="1">
    <source>
        <dbReference type="ARBA" id="ARBA00010815"/>
    </source>
</evidence>
<dbReference type="SMART" id="SM00828">
    <property type="entry name" value="PKS_MT"/>
    <property type="match status" value="1"/>
</dbReference>
<feature type="domain" description="Polyketide synthase-like methyltransferase" evidence="6">
    <location>
        <begin position="147"/>
        <end position="410"/>
    </location>
</feature>
<evidence type="ECO:0000256" key="4">
    <source>
        <dbReference type="ARBA" id="ARBA00022691"/>
    </source>
</evidence>
<sequence>MATRIEQLVDRLLGVPLPVGVRAWDGSRAGPGGPQVVLARRRALRHLVWSPGELGLARAYVTGDLDVEGDLTDALRRCWVLASDHDLGSLRFGPREVGALLSLAVRAGAVGPRPARPAGEARLRGRLHSRRRDRGAIAHHYDAGNEFYRLLLDPNMAYSCAYPADEDATLEQAQTDKLELICRKLGLEPGMRLLDVGCGWGSLLVHAAREHGVHATGITLSAAQHDHVRRRIAEEGLDGRAEVLLRDYRELGSGGYDAIATVEMGEHVGDDQYAGYAATLYRNLRPGGRLLLQQMSRGGNAPGGGPFIESYIAPDMSMVPLSRTLRYLEDAGFETRGVEAMREHYAWTVRAWTRTLEQRADEATALLGAEGLRVWRLYLAGAALAFEQNRMGVQQILAVRPGARGEGLLPGLAEAA</sequence>
<dbReference type="Pfam" id="PF02353">
    <property type="entry name" value="CMAS"/>
    <property type="match status" value="1"/>
</dbReference>
<dbReference type="PANTHER" id="PTHR43667:SF1">
    <property type="entry name" value="CYCLOPROPANE-FATTY-ACYL-PHOSPHOLIPID SYNTHASE"/>
    <property type="match status" value="1"/>
</dbReference>
<evidence type="ECO:0000256" key="5">
    <source>
        <dbReference type="ARBA" id="ARBA00023098"/>
    </source>
</evidence>
<dbReference type="InterPro" id="IPR050723">
    <property type="entry name" value="CFA/CMAS"/>
</dbReference>
<dbReference type="GO" id="GO:0008610">
    <property type="term" value="P:lipid biosynthetic process"/>
    <property type="evidence" value="ECO:0007669"/>
    <property type="project" value="InterPro"/>
</dbReference>
<dbReference type="PANTHER" id="PTHR43667">
    <property type="entry name" value="CYCLOPROPANE-FATTY-ACYL-PHOSPHOLIPID SYNTHASE"/>
    <property type="match status" value="1"/>
</dbReference>
<evidence type="ECO:0000256" key="2">
    <source>
        <dbReference type="ARBA" id="ARBA00022603"/>
    </source>
</evidence>
<gene>
    <name evidence="7" type="ORF">JHE00_25815</name>
</gene>
<keyword evidence="5" id="KW-0443">Lipid metabolism</keyword>
<keyword evidence="3" id="KW-0808">Transferase</keyword>
<dbReference type="InterPro" id="IPR003333">
    <property type="entry name" value="CMAS"/>
</dbReference>
<keyword evidence="2 7" id="KW-0489">Methyltransferase</keyword>
<dbReference type="GO" id="GO:0032259">
    <property type="term" value="P:methylation"/>
    <property type="evidence" value="ECO:0007669"/>
    <property type="project" value="UniProtKB-KW"/>
</dbReference>
<dbReference type="Proteomes" id="UP000635245">
    <property type="component" value="Unassembled WGS sequence"/>
</dbReference>
<dbReference type="RefSeq" id="WP_200322726.1">
    <property type="nucleotide sequence ID" value="NZ_JAENJH010000007.1"/>
</dbReference>
<accession>A0A934QWN7</accession>
<name>A0A934QWN7_9PSEU</name>
<dbReference type="SUPFAM" id="SSF53335">
    <property type="entry name" value="S-adenosyl-L-methionine-dependent methyltransferases"/>
    <property type="match status" value="1"/>
</dbReference>
<dbReference type="EMBL" id="JAENJH010000007">
    <property type="protein sequence ID" value="MBK1787760.1"/>
    <property type="molecule type" value="Genomic_DNA"/>
</dbReference>
<dbReference type="AlphaFoldDB" id="A0A934QWN7"/>
<reference evidence="7" key="1">
    <citation type="submission" date="2020-12" db="EMBL/GenBank/DDBJ databases">
        <title>Prauserella sp. ASG 168, a novel actinomycete isolated from cave rock.</title>
        <authorList>
            <person name="Suriyachadkun C."/>
        </authorList>
    </citation>
    <scope>NUCLEOTIDE SEQUENCE</scope>
    <source>
        <strain evidence="7">ASG 168</strain>
    </source>
</reference>
<protein>
    <submittedName>
        <fullName evidence="7">Class I SAM-dependent methyltransferase</fullName>
    </submittedName>
</protein>
<evidence type="ECO:0000313" key="7">
    <source>
        <dbReference type="EMBL" id="MBK1787760.1"/>
    </source>
</evidence>
<dbReference type="InterPro" id="IPR020803">
    <property type="entry name" value="MeTfrase_dom"/>
</dbReference>
<keyword evidence="4" id="KW-0949">S-adenosyl-L-methionine</keyword>
<evidence type="ECO:0000256" key="3">
    <source>
        <dbReference type="ARBA" id="ARBA00022679"/>
    </source>
</evidence>
<evidence type="ECO:0000259" key="6">
    <source>
        <dbReference type="SMART" id="SM00828"/>
    </source>
</evidence>